<comment type="caution">
    <text evidence="4">The sequence shown here is derived from an EMBL/GenBank/DDBJ whole genome shotgun (WGS) entry which is preliminary data.</text>
</comment>
<comment type="similarity">
    <text evidence="1 3">Belongs to the short-chain dehydrogenases/reductases (SDR) family.</text>
</comment>
<evidence type="ECO:0000256" key="2">
    <source>
        <dbReference type="ARBA" id="ARBA00023002"/>
    </source>
</evidence>
<dbReference type="PRINTS" id="PR00080">
    <property type="entry name" value="SDRFAMILY"/>
</dbReference>
<dbReference type="Gene3D" id="3.40.50.720">
    <property type="entry name" value="NAD(P)-binding Rossmann-like Domain"/>
    <property type="match status" value="1"/>
</dbReference>
<dbReference type="Pfam" id="PF00106">
    <property type="entry name" value="adh_short"/>
    <property type="match status" value="1"/>
</dbReference>
<dbReference type="InterPro" id="IPR020904">
    <property type="entry name" value="Sc_DH/Rdtase_CS"/>
</dbReference>
<dbReference type="PROSITE" id="PS00061">
    <property type="entry name" value="ADH_SHORT"/>
    <property type="match status" value="1"/>
</dbReference>
<dbReference type="GO" id="GO:0016020">
    <property type="term" value="C:membrane"/>
    <property type="evidence" value="ECO:0007669"/>
    <property type="project" value="TreeGrafter"/>
</dbReference>
<dbReference type="RefSeq" id="WP_085254496.1">
    <property type="nucleotide sequence ID" value="NZ_AP022573.1"/>
</dbReference>
<name>A0AAJ3NTT6_9MYCO</name>
<dbReference type="InterPro" id="IPR036291">
    <property type="entry name" value="NAD(P)-bd_dom_sf"/>
</dbReference>
<evidence type="ECO:0000256" key="3">
    <source>
        <dbReference type="RuleBase" id="RU000363"/>
    </source>
</evidence>
<dbReference type="InterPro" id="IPR002347">
    <property type="entry name" value="SDR_fam"/>
</dbReference>
<dbReference type="EMBL" id="LQPR01000013">
    <property type="protein sequence ID" value="ORW73720.1"/>
    <property type="molecule type" value="Genomic_DNA"/>
</dbReference>
<dbReference type="Proteomes" id="UP000193387">
    <property type="component" value="Unassembled WGS sequence"/>
</dbReference>
<dbReference type="AlphaFoldDB" id="A0AAJ3NTT6"/>
<keyword evidence="5" id="KW-1185">Reference proteome</keyword>
<dbReference type="PRINTS" id="PR00081">
    <property type="entry name" value="GDHRDH"/>
</dbReference>
<dbReference type="SUPFAM" id="SSF51735">
    <property type="entry name" value="NAD(P)-binding Rossmann-fold domains"/>
    <property type="match status" value="1"/>
</dbReference>
<dbReference type="PANTHER" id="PTHR44196:SF1">
    <property type="entry name" value="DEHYDROGENASE_REDUCTASE SDR FAMILY MEMBER 7B"/>
    <property type="match status" value="1"/>
</dbReference>
<reference evidence="4 5" key="1">
    <citation type="submission" date="2016-01" db="EMBL/GenBank/DDBJ databases">
        <title>The new phylogeny of the genus Mycobacterium.</title>
        <authorList>
            <person name="Tarcisio F."/>
            <person name="Conor M."/>
            <person name="Antonella G."/>
            <person name="Elisabetta G."/>
            <person name="Giulia F.S."/>
            <person name="Sara T."/>
            <person name="Anna F."/>
            <person name="Clotilde B."/>
            <person name="Roberto B."/>
            <person name="Veronica D.S."/>
            <person name="Fabio R."/>
            <person name="Monica P."/>
            <person name="Olivier J."/>
            <person name="Enrico T."/>
            <person name="Nicola S."/>
        </authorList>
    </citation>
    <scope>NUCLEOTIDE SEQUENCE [LARGE SCALE GENOMIC DNA]</scope>
    <source>
        <strain evidence="4 5">DSM 44616</strain>
    </source>
</reference>
<evidence type="ECO:0000256" key="1">
    <source>
        <dbReference type="ARBA" id="ARBA00006484"/>
    </source>
</evidence>
<dbReference type="PANTHER" id="PTHR44196">
    <property type="entry name" value="DEHYDROGENASE/REDUCTASE SDR FAMILY MEMBER 7B"/>
    <property type="match status" value="1"/>
</dbReference>
<gene>
    <name evidence="4" type="ORF">AWC23_06465</name>
</gene>
<evidence type="ECO:0000313" key="5">
    <source>
        <dbReference type="Proteomes" id="UP000193387"/>
    </source>
</evidence>
<evidence type="ECO:0008006" key="6">
    <source>
        <dbReference type="Google" id="ProtNLM"/>
    </source>
</evidence>
<accession>A0AAJ3NTT6</accession>
<sequence>MPHADVALVTGAGAGAGREYVRLLLADGYRVLAVSLLDEELQALADDLDPGDGRLVTQQADLCEQHAAEKLMAWCDSQGHQVDILINNAGFAAYGAPCEIDLSKVERMLMLNVVTSTKLSMLFGERMKQRGRGRILMMGSSAGFSPTVKFAAYGASKGFINTFAVALGAELKHYGVQVTNVAPGSFQSKFAATADIAGYRGSSLMKRIYETEKLDARAVAEAGYRALMGGKPTVTVGAKAAAAKVMARVFSPVFLARCSRVL</sequence>
<dbReference type="GO" id="GO:0016491">
    <property type="term" value="F:oxidoreductase activity"/>
    <property type="evidence" value="ECO:0007669"/>
    <property type="project" value="UniProtKB-KW"/>
</dbReference>
<evidence type="ECO:0000313" key="4">
    <source>
        <dbReference type="EMBL" id="ORW73720.1"/>
    </source>
</evidence>
<proteinExistence type="inferred from homology"/>
<organism evidence="4 5">
    <name type="scientific">Mycobacterium saskatchewanense</name>
    <dbReference type="NCBI Taxonomy" id="220927"/>
    <lineage>
        <taxon>Bacteria</taxon>
        <taxon>Bacillati</taxon>
        <taxon>Actinomycetota</taxon>
        <taxon>Actinomycetes</taxon>
        <taxon>Mycobacteriales</taxon>
        <taxon>Mycobacteriaceae</taxon>
        <taxon>Mycobacterium</taxon>
        <taxon>Mycobacterium simiae complex</taxon>
    </lineage>
</organism>
<keyword evidence="2" id="KW-0560">Oxidoreductase</keyword>
<protein>
    <recommendedName>
        <fullName evidence="6">Short-chain dehydrogenase</fullName>
    </recommendedName>
</protein>